<evidence type="ECO:0000256" key="1">
    <source>
        <dbReference type="SAM" id="MobiDB-lite"/>
    </source>
</evidence>
<reference evidence="2" key="2">
    <citation type="submission" date="2013-04" db="UniProtKB">
        <authorList>
            <consortium name="EnsemblPlants"/>
        </authorList>
    </citation>
    <scope>IDENTIFICATION</scope>
</reference>
<dbReference type="HOGENOM" id="CLU_1296099_0_0_1"/>
<name>J3N6S5_ORYBR</name>
<dbReference type="Proteomes" id="UP000006038">
    <property type="component" value="Chromosome 11"/>
</dbReference>
<dbReference type="OMA" id="YHELDTH"/>
<feature type="region of interest" description="Disordered" evidence="1">
    <location>
        <begin position="183"/>
        <end position="213"/>
    </location>
</feature>
<dbReference type="Gramene" id="OB11G15110.1">
    <property type="protein sequence ID" value="OB11G15110.1"/>
    <property type="gene ID" value="OB11G15110"/>
</dbReference>
<evidence type="ECO:0000313" key="3">
    <source>
        <dbReference type="Proteomes" id="UP000006038"/>
    </source>
</evidence>
<reference evidence="2" key="1">
    <citation type="journal article" date="2013" name="Nat. Commun.">
        <title>Whole-genome sequencing of Oryza brachyantha reveals mechanisms underlying Oryza genome evolution.</title>
        <authorList>
            <person name="Chen J."/>
            <person name="Huang Q."/>
            <person name="Gao D."/>
            <person name="Wang J."/>
            <person name="Lang Y."/>
            <person name="Liu T."/>
            <person name="Li B."/>
            <person name="Bai Z."/>
            <person name="Luis Goicoechea J."/>
            <person name="Liang C."/>
            <person name="Chen C."/>
            <person name="Zhang W."/>
            <person name="Sun S."/>
            <person name="Liao Y."/>
            <person name="Zhang X."/>
            <person name="Yang L."/>
            <person name="Song C."/>
            <person name="Wang M."/>
            <person name="Shi J."/>
            <person name="Liu G."/>
            <person name="Liu J."/>
            <person name="Zhou H."/>
            <person name="Zhou W."/>
            <person name="Yu Q."/>
            <person name="An N."/>
            <person name="Chen Y."/>
            <person name="Cai Q."/>
            <person name="Wang B."/>
            <person name="Liu B."/>
            <person name="Min J."/>
            <person name="Huang Y."/>
            <person name="Wu H."/>
            <person name="Li Z."/>
            <person name="Zhang Y."/>
            <person name="Yin Y."/>
            <person name="Song W."/>
            <person name="Jiang J."/>
            <person name="Jackson S.A."/>
            <person name="Wing R.A."/>
            <person name="Wang J."/>
            <person name="Chen M."/>
        </authorList>
    </citation>
    <scope>NUCLEOTIDE SEQUENCE [LARGE SCALE GENOMIC DNA]</scope>
    <source>
        <strain evidence="2">cv. IRGC 101232</strain>
    </source>
</reference>
<organism evidence="2">
    <name type="scientific">Oryza brachyantha</name>
    <name type="common">malo sina</name>
    <dbReference type="NCBI Taxonomy" id="4533"/>
    <lineage>
        <taxon>Eukaryota</taxon>
        <taxon>Viridiplantae</taxon>
        <taxon>Streptophyta</taxon>
        <taxon>Embryophyta</taxon>
        <taxon>Tracheophyta</taxon>
        <taxon>Spermatophyta</taxon>
        <taxon>Magnoliopsida</taxon>
        <taxon>Liliopsida</taxon>
        <taxon>Poales</taxon>
        <taxon>Poaceae</taxon>
        <taxon>BOP clade</taxon>
        <taxon>Oryzoideae</taxon>
        <taxon>Oryzeae</taxon>
        <taxon>Oryzinae</taxon>
        <taxon>Oryza</taxon>
    </lineage>
</organism>
<sequence length="213" mass="23262">MAMLSSASMRNANASAPVLAAREREVAAKALDDEADGIPDVIDDQSETSDINDTISADLADMVMERDAGARTAWLAIETQFLGNRETRALIIDARFRSFTQGDLSIADYYHRFKKMANDLDDLGKHVSDRTLILNVIRGLSERFHDIGTHHRRGRPFPAFADVVSELTMEELTMVNRPSVPSTTLVATSQQAPNASRLPQQPQSASGSTFGAA</sequence>
<proteinExistence type="predicted"/>
<protein>
    <submittedName>
        <fullName evidence="2">Uncharacterized protein</fullName>
    </submittedName>
</protein>
<dbReference type="EnsemblPlants" id="OB11G15110.1">
    <property type="protein sequence ID" value="OB11G15110.1"/>
    <property type="gene ID" value="OB11G15110"/>
</dbReference>
<dbReference type="AlphaFoldDB" id="J3N6S5"/>
<keyword evidence="3" id="KW-1185">Reference proteome</keyword>
<accession>J3N6S5</accession>
<dbReference type="Pfam" id="PF14223">
    <property type="entry name" value="Retrotran_gag_2"/>
    <property type="match status" value="1"/>
</dbReference>
<dbReference type="PANTHER" id="PTHR47481">
    <property type="match status" value="1"/>
</dbReference>
<dbReference type="PANTHER" id="PTHR47481:SF41">
    <property type="entry name" value="COPIA-LIKE POLYPROTEIN_RETROTRANSPOSON"/>
    <property type="match status" value="1"/>
</dbReference>
<dbReference type="eggNOG" id="KOG0017">
    <property type="taxonomic scope" value="Eukaryota"/>
</dbReference>
<evidence type="ECO:0000313" key="2">
    <source>
        <dbReference type="EnsemblPlants" id="OB11G15110.1"/>
    </source>
</evidence>